<dbReference type="AlphaFoldDB" id="A0A3B1BV33"/>
<evidence type="ECO:0000313" key="1">
    <source>
        <dbReference type="EMBL" id="VAX15714.1"/>
    </source>
</evidence>
<proteinExistence type="predicted"/>
<reference evidence="1" key="1">
    <citation type="submission" date="2018-06" db="EMBL/GenBank/DDBJ databases">
        <authorList>
            <person name="Zhirakovskaya E."/>
        </authorList>
    </citation>
    <scope>NUCLEOTIDE SEQUENCE</scope>
</reference>
<name>A0A3B1BV33_9ZZZZ</name>
<gene>
    <name evidence="1" type="ORF">MNBD_NITROSPINAE01-1431</name>
</gene>
<feature type="non-terminal residue" evidence="1">
    <location>
        <position position="355"/>
    </location>
</feature>
<sequence>MVSNATHGNKDIPFHFIMPVWGEEYTRLFLEIALPNQLGTGNLSAFSKDRLTKYKIYTTCQDATLIRSSKVFLNLQSLVPVSIIILDDLESQSANQNLSENKYAIKSMTRCHRMAIEDGLKEDAALVFLHPDMVWSSGSFAQLRARAYEGKRVVAIAQLRVTIETFLPLYQTQFVSDNGIVSAPARKLTHLALSHLHPTLCAGFIGSGFEPLWYLLWSVGESGFIYRSLTMHPLLIRPMVKNIDIKISFDEDYCYSAVPDYDSYHVVTDSDKIVAYELSPKEKLSDMLVVGSFDPLTFAKKVIQTTNNIRRKFLLNKIKIHSDTIGDEWFSIGQSSDESVNKAIAACSIFEDGQK</sequence>
<dbReference type="EMBL" id="UOGC01000020">
    <property type="protein sequence ID" value="VAX15714.1"/>
    <property type="molecule type" value="Genomic_DNA"/>
</dbReference>
<organism evidence="1">
    <name type="scientific">hydrothermal vent metagenome</name>
    <dbReference type="NCBI Taxonomy" id="652676"/>
    <lineage>
        <taxon>unclassified sequences</taxon>
        <taxon>metagenomes</taxon>
        <taxon>ecological metagenomes</taxon>
    </lineage>
</organism>
<protein>
    <submittedName>
        <fullName evidence="1">Uncharacterized protein</fullName>
    </submittedName>
</protein>
<accession>A0A3B1BV33</accession>